<sequence length="150" mass="16555">MHDEGNPSPPINSSSCPLTINLGSWHEEEEQENTGAADRGDELDDELDEEEVVHTSMSTDEPMPQATLPMLGLAQKLIDSIKNAKLEDDIKDPKLIHSLCHPSTENEPLDMITSISFDVFNVLVGGSEQINARKIGKSNWNHANTDRHVS</sequence>
<gene>
    <name evidence="2" type="ORF">M378DRAFT_9920</name>
</gene>
<feature type="compositionally biased region" description="Acidic residues" evidence="1">
    <location>
        <begin position="41"/>
        <end position="51"/>
    </location>
</feature>
<evidence type="ECO:0000313" key="2">
    <source>
        <dbReference type="EMBL" id="KIL66910.1"/>
    </source>
</evidence>
<proteinExistence type="predicted"/>
<evidence type="ECO:0000313" key="3">
    <source>
        <dbReference type="Proteomes" id="UP000054549"/>
    </source>
</evidence>
<dbReference type="HOGENOM" id="CLU_1740026_0_0_1"/>
<name>A0A0C2SU39_AMAMK</name>
<dbReference type="OrthoDB" id="3261594at2759"/>
<protein>
    <submittedName>
        <fullName evidence="2">Uncharacterized protein</fullName>
    </submittedName>
</protein>
<dbReference type="EMBL" id="KN818234">
    <property type="protein sequence ID" value="KIL66910.1"/>
    <property type="molecule type" value="Genomic_DNA"/>
</dbReference>
<evidence type="ECO:0000256" key="1">
    <source>
        <dbReference type="SAM" id="MobiDB-lite"/>
    </source>
</evidence>
<dbReference type="InParanoid" id="A0A0C2SU39"/>
<dbReference type="Proteomes" id="UP000054549">
    <property type="component" value="Unassembled WGS sequence"/>
</dbReference>
<accession>A0A0C2SU39</accession>
<dbReference type="AlphaFoldDB" id="A0A0C2SU39"/>
<keyword evidence="3" id="KW-1185">Reference proteome</keyword>
<reference evidence="2 3" key="1">
    <citation type="submission" date="2014-04" db="EMBL/GenBank/DDBJ databases">
        <title>Evolutionary Origins and Diversification of the Mycorrhizal Mutualists.</title>
        <authorList>
            <consortium name="DOE Joint Genome Institute"/>
            <consortium name="Mycorrhizal Genomics Consortium"/>
            <person name="Kohler A."/>
            <person name="Kuo A."/>
            <person name="Nagy L.G."/>
            <person name="Floudas D."/>
            <person name="Copeland A."/>
            <person name="Barry K.W."/>
            <person name="Cichocki N."/>
            <person name="Veneault-Fourrey C."/>
            <person name="LaButti K."/>
            <person name="Lindquist E.A."/>
            <person name="Lipzen A."/>
            <person name="Lundell T."/>
            <person name="Morin E."/>
            <person name="Murat C."/>
            <person name="Riley R."/>
            <person name="Ohm R."/>
            <person name="Sun H."/>
            <person name="Tunlid A."/>
            <person name="Henrissat B."/>
            <person name="Grigoriev I.V."/>
            <person name="Hibbett D.S."/>
            <person name="Martin F."/>
        </authorList>
    </citation>
    <scope>NUCLEOTIDE SEQUENCE [LARGE SCALE GENOMIC DNA]</scope>
    <source>
        <strain evidence="2 3">Koide BX008</strain>
    </source>
</reference>
<feature type="region of interest" description="Disordered" evidence="1">
    <location>
        <begin position="1"/>
        <end position="65"/>
    </location>
</feature>
<organism evidence="2 3">
    <name type="scientific">Amanita muscaria (strain Koide BX008)</name>
    <dbReference type="NCBI Taxonomy" id="946122"/>
    <lineage>
        <taxon>Eukaryota</taxon>
        <taxon>Fungi</taxon>
        <taxon>Dikarya</taxon>
        <taxon>Basidiomycota</taxon>
        <taxon>Agaricomycotina</taxon>
        <taxon>Agaricomycetes</taxon>
        <taxon>Agaricomycetidae</taxon>
        <taxon>Agaricales</taxon>
        <taxon>Pluteineae</taxon>
        <taxon>Amanitaceae</taxon>
        <taxon>Amanita</taxon>
    </lineage>
</organism>